<dbReference type="AlphaFoldDB" id="A0A4C1Y9S2"/>
<proteinExistence type="predicted"/>
<dbReference type="EMBL" id="BGZK01001155">
    <property type="protein sequence ID" value="GBP72756.1"/>
    <property type="molecule type" value="Genomic_DNA"/>
</dbReference>
<accession>A0A4C1Y9S2</accession>
<reference evidence="1 2" key="1">
    <citation type="journal article" date="2019" name="Commun. Biol.">
        <title>The bagworm genome reveals a unique fibroin gene that provides high tensile strength.</title>
        <authorList>
            <person name="Kono N."/>
            <person name="Nakamura H."/>
            <person name="Ohtoshi R."/>
            <person name="Tomita M."/>
            <person name="Numata K."/>
            <person name="Arakawa K."/>
        </authorList>
    </citation>
    <scope>NUCLEOTIDE SEQUENCE [LARGE SCALE GENOMIC DNA]</scope>
</reference>
<protein>
    <submittedName>
        <fullName evidence="1">Uncharacterized protein</fullName>
    </submittedName>
</protein>
<organism evidence="1 2">
    <name type="scientific">Eumeta variegata</name>
    <name type="common">Bagworm moth</name>
    <name type="synonym">Eumeta japonica</name>
    <dbReference type="NCBI Taxonomy" id="151549"/>
    <lineage>
        <taxon>Eukaryota</taxon>
        <taxon>Metazoa</taxon>
        <taxon>Ecdysozoa</taxon>
        <taxon>Arthropoda</taxon>
        <taxon>Hexapoda</taxon>
        <taxon>Insecta</taxon>
        <taxon>Pterygota</taxon>
        <taxon>Neoptera</taxon>
        <taxon>Endopterygota</taxon>
        <taxon>Lepidoptera</taxon>
        <taxon>Glossata</taxon>
        <taxon>Ditrysia</taxon>
        <taxon>Tineoidea</taxon>
        <taxon>Psychidae</taxon>
        <taxon>Oiketicinae</taxon>
        <taxon>Eumeta</taxon>
    </lineage>
</organism>
<evidence type="ECO:0000313" key="1">
    <source>
        <dbReference type="EMBL" id="GBP72756.1"/>
    </source>
</evidence>
<evidence type="ECO:0000313" key="2">
    <source>
        <dbReference type="Proteomes" id="UP000299102"/>
    </source>
</evidence>
<dbReference type="Proteomes" id="UP000299102">
    <property type="component" value="Unassembled WGS sequence"/>
</dbReference>
<gene>
    <name evidence="1" type="ORF">EVAR_75375_1</name>
</gene>
<comment type="caution">
    <text evidence="1">The sequence shown here is derived from an EMBL/GenBank/DDBJ whole genome shotgun (WGS) entry which is preliminary data.</text>
</comment>
<name>A0A4C1Y9S2_EUMVA</name>
<sequence length="139" mass="15504">MTNSKNRPSAGHNCRAKRYKLGNASPQHYGIRSTAQWHRKYSSVTNSRSSIGRSDTELMNRSGIGSRIENKSDSGLVPVSLLLGISVCRGQTACRPTSTAILFFQRDLNRCDEGYIDAGAGAGYWYSQYTRTSNYKRRT</sequence>
<keyword evidence="2" id="KW-1185">Reference proteome</keyword>